<evidence type="ECO:0000256" key="5">
    <source>
        <dbReference type="ARBA" id="ARBA00022673"/>
    </source>
</evidence>
<keyword evidence="10" id="KW-0406">Ion transport</keyword>
<feature type="coiled-coil region" evidence="15">
    <location>
        <begin position="162"/>
        <end position="189"/>
    </location>
</feature>
<keyword evidence="4" id="KW-0109">Calcium transport</keyword>
<feature type="transmembrane region" description="Helical" evidence="16">
    <location>
        <begin position="190"/>
        <end position="209"/>
    </location>
</feature>
<evidence type="ECO:0000256" key="9">
    <source>
        <dbReference type="ARBA" id="ARBA00022989"/>
    </source>
</evidence>
<evidence type="ECO:0000256" key="4">
    <source>
        <dbReference type="ARBA" id="ARBA00022568"/>
    </source>
</evidence>
<evidence type="ECO:0000256" key="8">
    <source>
        <dbReference type="ARBA" id="ARBA00022837"/>
    </source>
</evidence>
<dbReference type="Pfam" id="PF04678">
    <property type="entry name" value="MCU"/>
    <property type="match status" value="1"/>
</dbReference>
<evidence type="ECO:0000256" key="11">
    <source>
        <dbReference type="ARBA" id="ARBA00023128"/>
    </source>
</evidence>
<dbReference type="EMBL" id="CM035424">
    <property type="protein sequence ID" value="KAH7352888.1"/>
    <property type="molecule type" value="Genomic_DNA"/>
</dbReference>
<dbReference type="InterPro" id="IPR039055">
    <property type="entry name" value="MCU_fam"/>
</dbReference>
<evidence type="ECO:0000313" key="19">
    <source>
        <dbReference type="Proteomes" id="UP000825935"/>
    </source>
</evidence>
<keyword evidence="3" id="KW-0813">Transport</keyword>
<proteinExistence type="inferred from homology"/>
<comment type="catalytic activity">
    <reaction evidence="14">
        <text>Ca(2+)(in) = Ca(2+)(out)</text>
        <dbReference type="Rhea" id="RHEA:29671"/>
        <dbReference type="ChEBI" id="CHEBI:29108"/>
    </reaction>
</comment>
<evidence type="ECO:0000256" key="1">
    <source>
        <dbReference type="ARBA" id="ARBA00004448"/>
    </source>
</evidence>
<feature type="transmembrane region" description="Helical" evidence="16">
    <location>
        <begin position="221"/>
        <end position="239"/>
    </location>
</feature>
<evidence type="ECO:0000256" key="15">
    <source>
        <dbReference type="SAM" id="Coils"/>
    </source>
</evidence>
<comment type="caution">
    <text evidence="18">The sequence shown here is derived from an EMBL/GenBank/DDBJ whole genome shotgun (WGS) entry which is preliminary data.</text>
</comment>
<keyword evidence="9 16" id="KW-1133">Transmembrane helix</keyword>
<dbReference type="GO" id="GO:1990246">
    <property type="term" value="C:uniplex complex"/>
    <property type="evidence" value="ECO:0007669"/>
    <property type="project" value="TreeGrafter"/>
</dbReference>
<accession>A0A8T2SQF7</accession>
<dbReference type="PANTHER" id="PTHR13462">
    <property type="entry name" value="CALCIUM UNIPORTER PROTEIN, MITOCHONDRIAL"/>
    <property type="match status" value="1"/>
</dbReference>
<evidence type="ECO:0000256" key="16">
    <source>
        <dbReference type="SAM" id="Phobius"/>
    </source>
</evidence>
<evidence type="ECO:0000256" key="7">
    <source>
        <dbReference type="ARBA" id="ARBA00022792"/>
    </source>
</evidence>
<evidence type="ECO:0000256" key="10">
    <source>
        <dbReference type="ARBA" id="ARBA00023065"/>
    </source>
</evidence>
<comment type="subcellular location">
    <subcellularLocation>
        <location evidence="1">Mitochondrion inner membrane</location>
        <topology evidence="1">Multi-pass membrane protein</topology>
    </subcellularLocation>
</comment>
<dbReference type="GO" id="GO:0036444">
    <property type="term" value="P:calcium import into the mitochondrion"/>
    <property type="evidence" value="ECO:0007669"/>
    <property type="project" value="UniProtKB-ARBA"/>
</dbReference>
<comment type="similarity">
    <text evidence="2">Belongs to the MCU (TC 1.A.77) family.</text>
</comment>
<dbReference type="GO" id="GO:0015292">
    <property type="term" value="F:uniporter activity"/>
    <property type="evidence" value="ECO:0007669"/>
    <property type="project" value="TreeGrafter"/>
</dbReference>
<keyword evidence="15" id="KW-0175">Coiled coil</keyword>
<evidence type="ECO:0000256" key="13">
    <source>
        <dbReference type="ARBA" id="ARBA00023303"/>
    </source>
</evidence>
<evidence type="ECO:0000256" key="6">
    <source>
        <dbReference type="ARBA" id="ARBA00022692"/>
    </source>
</evidence>
<evidence type="ECO:0000256" key="12">
    <source>
        <dbReference type="ARBA" id="ARBA00023136"/>
    </source>
</evidence>
<keyword evidence="11" id="KW-0496">Mitochondrion</keyword>
<sequence>MGRRVLVNVLCGARLSLHAAKRHRLGQPLHGFMMLARPSDVQTLKEREQICNSWKHPTQGFHAHVAYFTQKRAVSSSTVDGTSISSTTRNKNLSEEERRRLLSLVDTEDLRKRLLNAEASAVLHRLNSSGVILLLRNIVFVRPDKVAQLMESVLPLTLRGEHDEQTAELRRLEHEKARIDEEAHRKVRRLLWISFGALSLQSILFFRLTFWDLSWDVMEPITFFVSSTAVLAGLLFFIYTRREPSYVDFLQSLYHIAERGIIKKRNFDLSRLEHLQRLRFCGPPPPSQHP</sequence>
<keyword evidence="6 16" id="KW-0812">Transmembrane</keyword>
<gene>
    <name evidence="18" type="ORF">KP509_19G069100</name>
</gene>
<keyword evidence="8" id="KW-0106">Calcium</keyword>
<keyword evidence="12 16" id="KW-0472">Membrane</keyword>
<organism evidence="18 19">
    <name type="scientific">Ceratopteris richardii</name>
    <name type="common">Triangle waterfern</name>
    <dbReference type="NCBI Taxonomy" id="49495"/>
    <lineage>
        <taxon>Eukaryota</taxon>
        <taxon>Viridiplantae</taxon>
        <taxon>Streptophyta</taxon>
        <taxon>Embryophyta</taxon>
        <taxon>Tracheophyta</taxon>
        <taxon>Polypodiopsida</taxon>
        <taxon>Polypodiidae</taxon>
        <taxon>Polypodiales</taxon>
        <taxon>Pteridineae</taxon>
        <taxon>Pteridaceae</taxon>
        <taxon>Parkerioideae</taxon>
        <taxon>Ceratopteris</taxon>
    </lineage>
</organism>
<dbReference type="PANTHER" id="PTHR13462:SF10">
    <property type="entry name" value="CALCIUM UNIPORTER PROTEIN, MITOCHONDRIAL"/>
    <property type="match status" value="1"/>
</dbReference>
<name>A0A8T2SQF7_CERRI</name>
<evidence type="ECO:0000256" key="14">
    <source>
        <dbReference type="ARBA" id="ARBA00036634"/>
    </source>
</evidence>
<feature type="domain" description="Calcium uniporter protein C-terminal" evidence="17">
    <location>
        <begin position="118"/>
        <end position="275"/>
    </location>
</feature>
<dbReference type="GO" id="GO:0051560">
    <property type="term" value="P:mitochondrial calcium ion homeostasis"/>
    <property type="evidence" value="ECO:0007669"/>
    <property type="project" value="InterPro"/>
</dbReference>
<reference evidence="18" key="1">
    <citation type="submission" date="2021-08" db="EMBL/GenBank/DDBJ databases">
        <title>WGS assembly of Ceratopteris richardii.</title>
        <authorList>
            <person name="Marchant D.B."/>
            <person name="Chen G."/>
            <person name="Jenkins J."/>
            <person name="Shu S."/>
            <person name="Leebens-Mack J."/>
            <person name="Grimwood J."/>
            <person name="Schmutz J."/>
            <person name="Soltis P."/>
            <person name="Soltis D."/>
            <person name="Chen Z.-H."/>
        </authorList>
    </citation>
    <scope>NUCLEOTIDE SEQUENCE</scope>
    <source>
        <strain evidence="18">Whitten #5841</strain>
        <tissue evidence="18">Leaf</tissue>
    </source>
</reference>
<keyword evidence="5" id="KW-0107">Calcium channel</keyword>
<dbReference type="GO" id="GO:0005262">
    <property type="term" value="F:calcium channel activity"/>
    <property type="evidence" value="ECO:0007669"/>
    <property type="project" value="UniProtKB-KW"/>
</dbReference>
<keyword evidence="13" id="KW-0407">Ion channel</keyword>
<evidence type="ECO:0000259" key="17">
    <source>
        <dbReference type="Pfam" id="PF04678"/>
    </source>
</evidence>
<dbReference type="Proteomes" id="UP000825935">
    <property type="component" value="Chromosome 19"/>
</dbReference>
<dbReference type="OrthoDB" id="278338at2759"/>
<evidence type="ECO:0000313" key="18">
    <source>
        <dbReference type="EMBL" id="KAH7352888.1"/>
    </source>
</evidence>
<dbReference type="AlphaFoldDB" id="A0A8T2SQF7"/>
<protein>
    <recommendedName>
        <fullName evidence="17">Calcium uniporter protein C-terminal domain-containing protein</fullName>
    </recommendedName>
</protein>
<evidence type="ECO:0000256" key="3">
    <source>
        <dbReference type="ARBA" id="ARBA00022448"/>
    </source>
</evidence>
<dbReference type="InterPro" id="IPR006769">
    <property type="entry name" value="MCU_C"/>
</dbReference>
<evidence type="ECO:0000256" key="2">
    <source>
        <dbReference type="ARBA" id="ARBA00005653"/>
    </source>
</evidence>
<keyword evidence="19" id="KW-1185">Reference proteome</keyword>
<keyword evidence="7" id="KW-0999">Mitochondrion inner membrane</keyword>